<keyword evidence="3" id="KW-1185">Reference proteome</keyword>
<evidence type="ECO:0000313" key="2">
    <source>
        <dbReference type="EMBL" id="GJE96150.1"/>
    </source>
</evidence>
<feature type="region of interest" description="Disordered" evidence="1">
    <location>
        <begin position="79"/>
        <end position="103"/>
    </location>
</feature>
<dbReference type="Proteomes" id="UP000703269">
    <property type="component" value="Unassembled WGS sequence"/>
</dbReference>
<comment type="caution">
    <text evidence="2">The sequence shown here is derived from an EMBL/GenBank/DDBJ whole genome shotgun (WGS) entry which is preliminary data.</text>
</comment>
<evidence type="ECO:0000313" key="3">
    <source>
        <dbReference type="Proteomes" id="UP000703269"/>
    </source>
</evidence>
<evidence type="ECO:0000256" key="1">
    <source>
        <dbReference type="SAM" id="MobiDB-lite"/>
    </source>
</evidence>
<accession>A0A9P3GME5</accession>
<sequence>MKAARDQILQHLRTLTRSSHGVGWDLWPASVPRRALNDDGAANEEALPAIDTMYATWLQPLPGQCLHDGGKRQGAYTTLQTSHVPPGRDGRKTRQHMQLCARR</sequence>
<proteinExistence type="predicted"/>
<dbReference type="EMBL" id="BPQB01000056">
    <property type="protein sequence ID" value="GJE96150.1"/>
    <property type="molecule type" value="Genomic_DNA"/>
</dbReference>
<name>A0A9P3GME5_9APHY</name>
<gene>
    <name evidence="2" type="ORF">PsYK624_123430</name>
</gene>
<reference evidence="2 3" key="1">
    <citation type="submission" date="2021-08" db="EMBL/GenBank/DDBJ databases">
        <title>Draft Genome Sequence of Phanerochaete sordida strain YK-624.</title>
        <authorList>
            <person name="Mori T."/>
            <person name="Dohra H."/>
            <person name="Suzuki T."/>
            <person name="Kawagishi H."/>
            <person name="Hirai H."/>
        </authorList>
    </citation>
    <scope>NUCLEOTIDE SEQUENCE [LARGE SCALE GENOMIC DNA]</scope>
    <source>
        <strain evidence="2 3">YK-624</strain>
    </source>
</reference>
<protein>
    <submittedName>
        <fullName evidence="2">Uncharacterized protein</fullName>
    </submittedName>
</protein>
<dbReference type="AlphaFoldDB" id="A0A9P3GME5"/>
<feature type="compositionally biased region" description="Basic residues" evidence="1">
    <location>
        <begin position="93"/>
        <end position="103"/>
    </location>
</feature>
<organism evidence="2 3">
    <name type="scientific">Phanerochaete sordida</name>
    <dbReference type="NCBI Taxonomy" id="48140"/>
    <lineage>
        <taxon>Eukaryota</taxon>
        <taxon>Fungi</taxon>
        <taxon>Dikarya</taxon>
        <taxon>Basidiomycota</taxon>
        <taxon>Agaricomycotina</taxon>
        <taxon>Agaricomycetes</taxon>
        <taxon>Polyporales</taxon>
        <taxon>Phanerochaetaceae</taxon>
        <taxon>Phanerochaete</taxon>
    </lineage>
</organism>